<dbReference type="RefSeq" id="WP_218320825.1">
    <property type="nucleotide sequence ID" value="NZ_JAEEGC010000053.1"/>
</dbReference>
<evidence type="ECO:0000313" key="3">
    <source>
        <dbReference type="Proteomes" id="UP000694308"/>
    </source>
</evidence>
<keyword evidence="3" id="KW-1185">Reference proteome</keyword>
<feature type="domain" description="ATPase dynein-related AAA" evidence="1">
    <location>
        <begin position="551"/>
        <end position="656"/>
    </location>
</feature>
<evidence type="ECO:0000259" key="1">
    <source>
        <dbReference type="Pfam" id="PF07728"/>
    </source>
</evidence>
<accession>A0A949TWH3</accession>
<dbReference type="PANTHER" id="PTHR37291:SF1">
    <property type="entry name" value="TYPE IV METHYL-DIRECTED RESTRICTION ENZYME ECOKMCRB SUBUNIT"/>
    <property type="match status" value="1"/>
</dbReference>
<dbReference type="Proteomes" id="UP000694308">
    <property type="component" value="Unassembled WGS sequence"/>
</dbReference>
<evidence type="ECO:0000313" key="2">
    <source>
        <dbReference type="EMBL" id="MBV7273758.1"/>
    </source>
</evidence>
<dbReference type="InterPro" id="IPR052934">
    <property type="entry name" value="Methyl-DNA_Rec/Restrict_Enz"/>
</dbReference>
<gene>
    <name evidence="2" type="ORF">I6U48_12650</name>
</gene>
<dbReference type="AlphaFoldDB" id="A0A949TWH3"/>
<dbReference type="Pfam" id="PF07728">
    <property type="entry name" value="AAA_5"/>
    <property type="match status" value="1"/>
</dbReference>
<organism evidence="2 3">
    <name type="scientific">Clostridium thailandense</name>
    <dbReference type="NCBI Taxonomy" id="2794346"/>
    <lineage>
        <taxon>Bacteria</taxon>
        <taxon>Bacillati</taxon>
        <taxon>Bacillota</taxon>
        <taxon>Clostridia</taxon>
        <taxon>Eubacteriales</taxon>
        <taxon>Clostridiaceae</taxon>
        <taxon>Clostridium</taxon>
    </lineage>
</organism>
<sequence length="905" mass="105697">MEGRSGGWIDINGENILGRKLVDKSTFKYGVTIPKGEAYKYLNAIDRQYLERDESEVVSIYVDGKEFKALFRNAKSETRDDTYQLLFRKEIKNYIIEKLPKSYKYIFKYNEDSNVEKPQEYIEFYRTDKLNTFRVELIIDDNYEFHEEENVVNEPLEENNKSLKEDFFEYIGTREESINRNYQKSYKIVLLIALLELSDFEGKAVYEDVCSYIKDMYIKRNKQGFPVETDDSEIQRNIDSLSLKIIRDTMNGNSYEVISRNGYILKEYVEEVEYLSFNKELWKELTEEDKEELIDILKYKLNRYYLEKGLGGDKSSKQHYLYNISPKNLKVWQCCLENECAAVSYIPNLDKTNVINQTLKTANEIKIGDKILAYAPPKQIVAVGEVIKEYYIEEDKNKFVYDGVDIDKEDGTRSFRQRIGVNWTNILSHPLYIEDFDTKIEQKSNVAKSIKAFSELTEKGFNNAEEIIKNILGFSSPKSSEVIEEIAAVKTEETDILESAISNKLSRLEEADFESKDIVDYIYKYIVAKGYEYSIDMIKNLYLSLKTKPFVILYGISGTGKSKLVELFAEAIGAIREDGTYNLIPVRPDWSDASELIGYRNIESKFQPGILTNIIKEAVKHKEIPYFVCLDEMNLARVEYYFSDILSIMETRDKKDEEVKTDKLIRSELFGGDLEAIKSFGDLYIPENLYIIGTVNMDETTFPFSKKVLDRANTIEFNEVNLDYNFDVEEEELPPKIYSNILLLSEYTKMAQCKEKKSTAKYVIEELKEINKILGKCDMQFAYRVRDEVVFYAIYAVHEEIMELDNALDYAIKQKILPRIGGSSEEIEKSLIQLFIYCSKIDKSIFASDYIDEDILKKMGRYLEEDKKKTEEGSEEKSKCKYPISSEKILKMLWRFNKDGFTTFW</sequence>
<dbReference type="GO" id="GO:0005524">
    <property type="term" value="F:ATP binding"/>
    <property type="evidence" value="ECO:0007669"/>
    <property type="project" value="InterPro"/>
</dbReference>
<comment type="caution">
    <text evidence="2">The sequence shown here is derived from an EMBL/GenBank/DDBJ whole genome shotgun (WGS) entry which is preliminary data.</text>
</comment>
<dbReference type="InterPro" id="IPR011704">
    <property type="entry name" value="ATPase_dyneun-rel_AAA"/>
</dbReference>
<dbReference type="EMBL" id="JAEEGC010000053">
    <property type="protein sequence ID" value="MBV7273758.1"/>
    <property type="molecule type" value="Genomic_DNA"/>
</dbReference>
<reference evidence="2" key="1">
    <citation type="submission" date="2020-12" db="EMBL/GenBank/DDBJ databases">
        <title>Clostridium thailandense sp. nov., a novel acetogenic bacterium isolated from peat land soil in Thailand.</title>
        <authorList>
            <person name="Chaikitkaew S."/>
            <person name="Birkeland N.K."/>
        </authorList>
    </citation>
    <scope>NUCLEOTIDE SEQUENCE</scope>
    <source>
        <strain evidence="2">PL3</strain>
    </source>
</reference>
<proteinExistence type="predicted"/>
<protein>
    <submittedName>
        <fullName evidence="2">AAA family ATPase</fullName>
    </submittedName>
</protein>
<dbReference type="GO" id="GO:0016887">
    <property type="term" value="F:ATP hydrolysis activity"/>
    <property type="evidence" value="ECO:0007669"/>
    <property type="project" value="InterPro"/>
</dbReference>
<dbReference type="PANTHER" id="PTHR37291">
    <property type="entry name" value="5-METHYLCYTOSINE-SPECIFIC RESTRICTION ENZYME B"/>
    <property type="match status" value="1"/>
</dbReference>
<name>A0A949TWH3_9CLOT</name>